<feature type="domain" description="DUF1468" evidence="2">
    <location>
        <begin position="9"/>
        <end position="148"/>
    </location>
</feature>
<dbReference type="Proteomes" id="UP000243750">
    <property type="component" value="Unassembled WGS sequence"/>
</dbReference>
<evidence type="ECO:0000313" key="5">
    <source>
        <dbReference type="Proteomes" id="UP000243750"/>
    </source>
</evidence>
<reference evidence="4 6" key="2">
    <citation type="submission" date="2018-10" db="EMBL/GenBank/DDBJ databases">
        <title>Complete genome sequence of Pseudomonas pelagia strain Kongs-67.</title>
        <authorList>
            <person name="Sinha R.K."/>
            <person name="Krishnan K."/>
        </authorList>
    </citation>
    <scope>NUCLEOTIDE SEQUENCE [LARGE SCALE GENOMIC DNA]</scope>
    <source>
        <strain evidence="4 6">Kongs-67</strain>
    </source>
</reference>
<keyword evidence="1" id="KW-0812">Transmembrane</keyword>
<name>A0AA91U044_9GAMM</name>
<protein>
    <submittedName>
        <fullName evidence="4">Tripartite tricarboxylate transporter TctB family protein</fullName>
    </submittedName>
</protein>
<feature type="transmembrane region" description="Helical" evidence="1">
    <location>
        <begin position="122"/>
        <end position="144"/>
    </location>
</feature>
<evidence type="ECO:0000313" key="6">
    <source>
        <dbReference type="Proteomes" id="UP000344571"/>
    </source>
</evidence>
<dbReference type="RefSeq" id="WP_096347746.1">
    <property type="nucleotide sequence ID" value="NZ_CP033116.1"/>
</dbReference>
<evidence type="ECO:0000313" key="4">
    <source>
        <dbReference type="EMBL" id="QFY57319.1"/>
    </source>
</evidence>
<organism evidence="3 5">
    <name type="scientific">Halopseudomonas pelagia</name>
    <dbReference type="NCBI Taxonomy" id="553151"/>
    <lineage>
        <taxon>Bacteria</taxon>
        <taxon>Pseudomonadati</taxon>
        <taxon>Pseudomonadota</taxon>
        <taxon>Gammaproteobacteria</taxon>
        <taxon>Pseudomonadales</taxon>
        <taxon>Pseudomonadaceae</taxon>
        <taxon>Halopseudomonas</taxon>
    </lineage>
</organism>
<accession>A0AA91U044</accession>
<feature type="transmembrane region" description="Helical" evidence="1">
    <location>
        <begin position="83"/>
        <end position="116"/>
    </location>
</feature>
<sequence length="149" mass="16332">MLERNLNLWAGLTITVAGLIGIFYLVPNHIGSGFGFGLSPQFFPYLCLGAITALGALLFFSRLRNSEMEQNRIDLSRSTLLPLLLFMGVMALGLLLMSLVGYLVGAMVLVAAFMLAMGERRISWIVPTAVIWPLLMWLLFGVVLGTPLN</sequence>
<evidence type="ECO:0000256" key="1">
    <source>
        <dbReference type="SAM" id="Phobius"/>
    </source>
</evidence>
<evidence type="ECO:0000313" key="3">
    <source>
        <dbReference type="EMBL" id="PCC98159.1"/>
    </source>
</evidence>
<dbReference type="Pfam" id="PF07331">
    <property type="entry name" value="TctB"/>
    <property type="match status" value="1"/>
</dbReference>
<feature type="transmembrane region" description="Helical" evidence="1">
    <location>
        <begin position="42"/>
        <end position="63"/>
    </location>
</feature>
<keyword evidence="1" id="KW-0472">Membrane</keyword>
<keyword evidence="6" id="KW-1185">Reference proteome</keyword>
<dbReference type="EMBL" id="CP033116">
    <property type="protein sequence ID" value="QFY57319.1"/>
    <property type="molecule type" value="Genomic_DNA"/>
</dbReference>
<dbReference type="EMBL" id="NWMT01000223">
    <property type="protein sequence ID" value="PCC98159.1"/>
    <property type="molecule type" value="Genomic_DNA"/>
</dbReference>
<dbReference type="AlphaFoldDB" id="A0AA91U044"/>
<dbReference type="Proteomes" id="UP000344571">
    <property type="component" value="Chromosome"/>
</dbReference>
<feature type="transmembrane region" description="Helical" evidence="1">
    <location>
        <begin position="7"/>
        <end position="26"/>
    </location>
</feature>
<dbReference type="InterPro" id="IPR009936">
    <property type="entry name" value="DUF1468"/>
</dbReference>
<evidence type="ECO:0000259" key="2">
    <source>
        <dbReference type="Pfam" id="PF07331"/>
    </source>
</evidence>
<proteinExistence type="predicted"/>
<reference evidence="3 5" key="1">
    <citation type="submission" date="2017-09" db="EMBL/GenBank/DDBJ databases">
        <title>Bacterial and phytoplankton interrelationship in Kongsfjorden, an Arctic fjord.</title>
        <authorList>
            <person name="Sinha R."/>
            <person name="Krishnan K."/>
        </authorList>
    </citation>
    <scope>NUCLEOTIDE SEQUENCE [LARGE SCALE GENOMIC DNA]</scope>
    <source>
        <strain evidence="3 5">58</strain>
    </source>
</reference>
<keyword evidence="1" id="KW-1133">Transmembrane helix</keyword>
<gene>
    <name evidence="3" type="ORF">CO192_17060</name>
    <name evidence="4" type="ORF">EAO82_13650</name>
</gene>